<proteinExistence type="predicted"/>
<dbReference type="Proteomes" id="UP000318693">
    <property type="component" value="Unassembled WGS sequence"/>
</dbReference>
<accession>A0A552WVM6</accession>
<dbReference type="InterPro" id="IPR051783">
    <property type="entry name" value="NAD(P)-dependent_oxidoreduct"/>
</dbReference>
<dbReference type="Pfam" id="PF01370">
    <property type="entry name" value="Epimerase"/>
    <property type="match status" value="1"/>
</dbReference>
<dbReference type="GO" id="GO:0005737">
    <property type="term" value="C:cytoplasm"/>
    <property type="evidence" value="ECO:0007669"/>
    <property type="project" value="TreeGrafter"/>
</dbReference>
<name>A0A552WVM6_9MICO</name>
<sequence length="332" mass="35396">MRVLLAGATGVIGRLLVERLRGAGHDVVGLTRSEAGAQRLRDAGAEAVVADVLDRERLLRALAGVRADAVVHEGTALRRMPMAHRDLYPTDSLRTRGTANLLEAARQVGAGRFVTQSFLYVYGFVDHGAEPLTEDAPLGAAGGGSFDVHVAAMRANEEHVLTAAGLDGIALRYAFFYGSEPGTFGLLDMATKRRLPAPARGTALSAVHVEDAAAATVAAHERGRPGHAYNVADDHPLTWTEYLDAHAAAAGAPRPWRLPNAAFSLVSPYLGALMTRSSIRLDNTLAKRELGWSPAYPDVRQGLAAVTEDWRRARAHGDAQARARARPGLGRT</sequence>
<dbReference type="InterPro" id="IPR001509">
    <property type="entry name" value="Epimerase_deHydtase"/>
</dbReference>
<dbReference type="Gene3D" id="3.40.50.720">
    <property type="entry name" value="NAD(P)-binding Rossmann-like Domain"/>
    <property type="match status" value="1"/>
</dbReference>
<dbReference type="PANTHER" id="PTHR48079">
    <property type="entry name" value="PROTEIN YEEZ"/>
    <property type="match status" value="1"/>
</dbReference>
<feature type="domain" description="NAD-dependent epimerase/dehydratase" evidence="1">
    <location>
        <begin position="3"/>
        <end position="232"/>
    </location>
</feature>
<reference evidence="2 3" key="1">
    <citation type="submission" date="2019-07" db="EMBL/GenBank/DDBJ databases">
        <title>Georgenia wutianyii sp. nov. and Georgenia *** sp. nov. isolated from plateau pika (Ochotona curzoniae) in the Qinghai-Tibet plateau of China.</title>
        <authorList>
            <person name="Tian Z."/>
        </authorList>
    </citation>
    <scope>NUCLEOTIDE SEQUENCE [LARGE SCALE GENOMIC DNA]</scope>
    <source>
        <strain evidence="2 3">Z446</strain>
    </source>
</reference>
<evidence type="ECO:0000313" key="2">
    <source>
        <dbReference type="EMBL" id="TRW46629.1"/>
    </source>
</evidence>
<dbReference type="RefSeq" id="WP_143417406.1">
    <property type="nucleotide sequence ID" value="NZ_VJXR01000008.1"/>
</dbReference>
<dbReference type="InterPro" id="IPR036291">
    <property type="entry name" value="NAD(P)-bd_dom_sf"/>
</dbReference>
<dbReference type="SUPFAM" id="SSF51735">
    <property type="entry name" value="NAD(P)-binding Rossmann-fold domains"/>
    <property type="match status" value="1"/>
</dbReference>
<gene>
    <name evidence="2" type="ORF">FJ693_04925</name>
</gene>
<comment type="caution">
    <text evidence="2">The sequence shown here is derived from an EMBL/GenBank/DDBJ whole genome shotgun (WGS) entry which is preliminary data.</text>
</comment>
<dbReference type="PANTHER" id="PTHR48079:SF6">
    <property type="entry name" value="NAD(P)-BINDING DOMAIN-CONTAINING PROTEIN-RELATED"/>
    <property type="match status" value="1"/>
</dbReference>
<keyword evidence="3" id="KW-1185">Reference proteome</keyword>
<dbReference type="AlphaFoldDB" id="A0A552WVM6"/>
<evidence type="ECO:0000259" key="1">
    <source>
        <dbReference type="Pfam" id="PF01370"/>
    </source>
</evidence>
<evidence type="ECO:0000313" key="3">
    <source>
        <dbReference type="Proteomes" id="UP000318693"/>
    </source>
</evidence>
<dbReference type="EMBL" id="VJXR01000008">
    <property type="protein sequence ID" value="TRW46629.1"/>
    <property type="molecule type" value="Genomic_DNA"/>
</dbReference>
<protein>
    <submittedName>
        <fullName evidence="2">NAD(P)-dependent oxidoreductase</fullName>
    </submittedName>
</protein>
<organism evidence="2 3">
    <name type="scientific">Georgenia yuyongxinii</name>
    <dbReference type="NCBI Taxonomy" id="2589797"/>
    <lineage>
        <taxon>Bacteria</taxon>
        <taxon>Bacillati</taxon>
        <taxon>Actinomycetota</taxon>
        <taxon>Actinomycetes</taxon>
        <taxon>Micrococcales</taxon>
        <taxon>Bogoriellaceae</taxon>
        <taxon>Georgenia</taxon>
    </lineage>
</organism>
<dbReference type="GO" id="GO:0004029">
    <property type="term" value="F:aldehyde dehydrogenase (NAD+) activity"/>
    <property type="evidence" value="ECO:0007669"/>
    <property type="project" value="TreeGrafter"/>
</dbReference>